<organism evidence="15 16">
    <name type="scientific">Phocoenobacter uteri</name>
    <dbReference type="NCBI Taxonomy" id="146806"/>
    <lineage>
        <taxon>Bacteria</taxon>
        <taxon>Pseudomonadati</taxon>
        <taxon>Pseudomonadota</taxon>
        <taxon>Gammaproteobacteria</taxon>
        <taxon>Pasteurellales</taxon>
        <taxon>Pasteurellaceae</taxon>
        <taxon>Phocoenobacter</taxon>
    </lineage>
</organism>
<dbReference type="OrthoDB" id="9764669at2"/>
<evidence type="ECO:0000256" key="4">
    <source>
        <dbReference type="ARBA" id="ARBA00022452"/>
    </source>
</evidence>
<keyword evidence="3 11" id="KW-0813">Transport</keyword>
<keyword evidence="8 11" id="KW-0472">Membrane</keyword>
<dbReference type="InterPro" id="IPR037066">
    <property type="entry name" value="Plug_dom_sf"/>
</dbReference>
<keyword evidence="16" id="KW-1185">Reference proteome</keyword>
<evidence type="ECO:0000256" key="10">
    <source>
        <dbReference type="ARBA" id="ARBA00023237"/>
    </source>
</evidence>
<protein>
    <submittedName>
        <fullName evidence="15">Probable hemoglobin and hemoglobin-haptoglobin-binding protein 3</fullName>
    </submittedName>
</protein>
<dbReference type="PANTHER" id="PTHR30069">
    <property type="entry name" value="TONB-DEPENDENT OUTER MEMBRANE RECEPTOR"/>
    <property type="match status" value="1"/>
</dbReference>
<keyword evidence="4 11" id="KW-1134">Transmembrane beta strand</keyword>
<evidence type="ECO:0000256" key="3">
    <source>
        <dbReference type="ARBA" id="ARBA00022448"/>
    </source>
</evidence>
<gene>
    <name evidence="15" type="ORF">NCTC12872_00023</name>
</gene>
<dbReference type="Gene3D" id="2.170.130.10">
    <property type="entry name" value="TonB-dependent receptor, plug domain"/>
    <property type="match status" value="1"/>
</dbReference>
<keyword evidence="9" id="KW-0675">Receptor</keyword>
<evidence type="ECO:0000256" key="11">
    <source>
        <dbReference type="PROSITE-ProRule" id="PRU01360"/>
    </source>
</evidence>
<comment type="subcellular location">
    <subcellularLocation>
        <location evidence="1 11">Cell outer membrane</location>
        <topology evidence="1 11">Multi-pass membrane protein</topology>
    </subcellularLocation>
</comment>
<dbReference type="GO" id="GO:0044718">
    <property type="term" value="P:siderophore transmembrane transport"/>
    <property type="evidence" value="ECO:0007669"/>
    <property type="project" value="TreeGrafter"/>
</dbReference>
<evidence type="ECO:0000313" key="15">
    <source>
        <dbReference type="EMBL" id="SUB58080.1"/>
    </source>
</evidence>
<dbReference type="Pfam" id="PF00593">
    <property type="entry name" value="TonB_dep_Rec_b-barrel"/>
    <property type="match status" value="1"/>
</dbReference>
<dbReference type="PANTHER" id="PTHR30069:SF29">
    <property type="entry name" value="HEMOGLOBIN AND HEMOGLOBIN-HAPTOGLOBIN-BINDING PROTEIN 1-RELATED"/>
    <property type="match status" value="1"/>
</dbReference>
<comment type="similarity">
    <text evidence="2">Belongs to the TonB-dependent receptor family. Hemoglobin/haptoglobin binding protein subfamily.</text>
</comment>
<dbReference type="AlphaFoldDB" id="A0A379C6Y4"/>
<evidence type="ECO:0000256" key="5">
    <source>
        <dbReference type="ARBA" id="ARBA00022692"/>
    </source>
</evidence>
<dbReference type="GO" id="GO:0009279">
    <property type="term" value="C:cell outer membrane"/>
    <property type="evidence" value="ECO:0007669"/>
    <property type="project" value="UniProtKB-SubCell"/>
</dbReference>
<evidence type="ECO:0000256" key="2">
    <source>
        <dbReference type="ARBA" id="ARBA00008143"/>
    </source>
</evidence>
<name>A0A379C6Y4_9PAST</name>
<dbReference type="Gene3D" id="2.40.170.20">
    <property type="entry name" value="TonB-dependent receptor, beta-barrel domain"/>
    <property type="match status" value="2"/>
</dbReference>
<dbReference type="PROSITE" id="PS52016">
    <property type="entry name" value="TONB_DEPENDENT_REC_3"/>
    <property type="match status" value="1"/>
</dbReference>
<feature type="domain" description="TonB-dependent receptor plug" evidence="14">
    <location>
        <begin position="67"/>
        <end position="176"/>
    </location>
</feature>
<dbReference type="Pfam" id="PF07715">
    <property type="entry name" value="Plug"/>
    <property type="match status" value="1"/>
</dbReference>
<dbReference type="InterPro" id="IPR010949">
    <property type="entry name" value="TonB_Hb/transfer/lactofer_rcpt"/>
</dbReference>
<keyword evidence="7 12" id="KW-0798">TonB box</keyword>
<dbReference type="InterPro" id="IPR036942">
    <property type="entry name" value="Beta-barrel_TonB_sf"/>
</dbReference>
<dbReference type="RefSeq" id="WP_115314523.1">
    <property type="nucleotide sequence ID" value="NZ_LWIF01000001.1"/>
</dbReference>
<evidence type="ECO:0000256" key="7">
    <source>
        <dbReference type="ARBA" id="ARBA00023077"/>
    </source>
</evidence>
<reference evidence="15 16" key="1">
    <citation type="submission" date="2018-06" db="EMBL/GenBank/DDBJ databases">
        <authorList>
            <consortium name="Pathogen Informatics"/>
            <person name="Doyle S."/>
        </authorList>
    </citation>
    <scope>NUCLEOTIDE SEQUENCE [LARGE SCALE GENOMIC DNA]</scope>
    <source>
        <strain evidence="15 16">NCTC12872</strain>
    </source>
</reference>
<keyword evidence="6" id="KW-0732">Signal</keyword>
<evidence type="ECO:0000256" key="1">
    <source>
        <dbReference type="ARBA" id="ARBA00004571"/>
    </source>
</evidence>
<evidence type="ECO:0000256" key="6">
    <source>
        <dbReference type="ARBA" id="ARBA00022729"/>
    </source>
</evidence>
<evidence type="ECO:0000259" key="14">
    <source>
        <dbReference type="Pfam" id="PF07715"/>
    </source>
</evidence>
<evidence type="ECO:0000256" key="9">
    <source>
        <dbReference type="ARBA" id="ARBA00023170"/>
    </source>
</evidence>
<dbReference type="Proteomes" id="UP000255417">
    <property type="component" value="Unassembled WGS sequence"/>
</dbReference>
<evidence type="ECO:0000256" key="12">
    <source>
        <dbReference type="RuleBase" id="RU003357"/>
    </source>
</evidence>
<feature type="domain" description="TonB-dependent receptor-like beta-barrel" evidence="13">
    <location>
        <begin position="533"/>
        <end position="962"/>
    </location>
</feature>
<keyword evidence="5 11" id="KW-0812">Transmembrane</keyword>
<proteinExistence type="inferred from homology"/>
<evidence type="ECO:0000313" key="16">
    <source>
        <dbReference type="Proteomes" id="UP000255417"/>
    </source>
</evidence>
<dbReference type="GO" id="GO:0015344">
    <property type="term" value="F:siderophore uptake transmembrane transporter activity"/>
    <property type="evidence" value="ECO:0007669"/>
    <property type="project" value="TreeGrafter"/>
</dbReference>
<keyword evidence="10 11" id="KW-0998">Cell outer membrane</keyword>
<evidence type="ECO:0000256" key="8">
    <source>
        <dbReference type="ARBA" id="ARBA00023136"/>
    </source>
</evidence>
<dbReference type="SUPFAM" id="SSF56935">
    <property type="entry name" value="Porins"/>
    <property type="match status" value="1"/>
</dbReference>
<sequence length="1011" mass="115246">MKFYFNQKYCFSKQAKSNFLTPTCKTLFSLSFISLFVSNVIADELGDINVVAMPDDVPISERKVGESKISAKQIDRQQVSDNRDLVRYETGVTVVEKGRFGSSGYAVRGVDENRVGIMIDGLKQSETLSSQGFKELFEGYGNFNNTRNGVEVETVKIATISKGADSVKSGSGALGGSVAFETKDARDYLIDKSIYFKAKGGYQSLDRQKLQSYTFAGKAKWFDILLINTSRDGHERKNYDYDIYSKNEDFLKVGKEREKVDPYTIERNSTLVKLGFQPNENHRFSLSYDDSNVDIQGRDLSYLFSPVSQRFAGGKETINDGQRSVKNTSERKTLGFSYETFTQTPFWDHAKISYSSQKITNNAQSDEYCRTDNCSNVRNPANLELVKEDGIYKETANGKPLVYKEGDDFSGFKFITDDGKVINDGIKHMETEKLALNCEQGCPEKIEVFVMKNKAGETVNRFEERKVEVKTSKSGKKYGVIERPQGTKKVPASWYPDCTEDWCMEIPTEKSYVIMPKSYGRSLGLYTTRDLNTNVKQLNLDFDKYVSLYNMDHNIKYGGLYSETQKSMVNTDKQSLYNKKWWNKDFYCLKNNDIDLDDTASDCSGSALVNLESEQSSFLIPVKAKNTAVYLGDNIQLNDKVGLDLNYRFDKVNYLPSYNASVPVPAGLIRGIFTPLPCDITKSKWFGGCSDEMKEANLQQNLDELLKPRSYKHHSWNIGLNLDPRDWLRVQFKYANAFRAPTSDEVYMTFKHPSFTIAPNVNLKPEIAKTQEVAFTFYRDHSFITLSAFKTNYDDFIDLVFDKEKPVEEGSVITYPFYQNKNRDSAKVTGFEVKSQVFLGDFYPTLDGFRLGYKFSHQKGRVDKNIPMNAIQPTTSVYSVGYSTKDDKYGADLFIKDVQAKKAKDTYNMYWEGQAKRGDLVKGQPVTNSEMAWRSEHYTILDLIGYAKPVKHLTLSLGIYNLTDKKYMSWDSARSIRVLGTINKINQETGAGIKRFYEAGRNYKFNVSWEF</sequence>
<dbReference type="InterPro" id="IPR039426">
    <property type="entry name" value="TonB-dep_rcpt-like"/>
</dbReference>
<dbReference type="NCBIfam" id="TIGR01786">
    <property type="entry name" value="TonB-hemlactrns"/>
    <property type="match status" value="1"/>
</dbReference>
<evidence type="ECO:0000259" key="13">
    <source>
        <dbReference type="Pfam" id="PF00593"/>
    </source>
</evidence>
<dbReference type="InterPro" id="IPR012910">
    <property type="entry name" value="Plug_dom"/>
</dbReference>
<dbReference type="InterPro" id="IPR000531">
    <property type="entry name" value="Beta-barrel_TonB"/>
</dbReference>
<accession>A0A379C6Y4</accession>
<dbReference type="EMBL" id="UGTA01000001">
    <property type="protein sequence ID" value="SUB58080.1"/>
    <property type="molecule type" value="Genomic_DNA"/>
</dbReference>